<sequence>MMKEIQLKDAKATFSHVIDEAVAGETAVITRHGKREAVIISYCEYERLSRVPSLGWLLANSPLEKGDLPERKPAKGLDRSAF</sequence>
<proteinExistence type="inferred from homology"/>
<evidence type="ECO:0000256" key="3">
    <source>
        <dbReference type="SAM" id="MobiDB-lite"/>
    </source>
</evidence>
<dbReference type="OrthoDB" id="517402at2"/>
<dbReference type="AlphaFoldDB" id="A0A2P7AMU9"/>
<evidence type="ECO:0000313" key="4">
    <source>
        <dbReference type="EMBL" id="PSH55524.1"/>
    </source>
</evidence>
<evidence type="ECO:0000313" key="5">
    <source>
        <dbReference type="Proteomes" id="UP000241158"/>
    </source>
</evidence>
<evidence type="ECO:0000256" key="2">
    <source>
        <dbReference type="RuleBase" id="RU362080"/>
    </source>
</evidence>
<dbReference type="SUPFAM" id="SSF143120">
    <property type="entry name" value="YefM-like"/>
    <property type="match status" value="1"/>
</dbReference>
<protein>
    <recommendedName>
        <fullName evidence="2">Antitoxin</fullName>
    </recommendedName>
</protein>
<keyword evidence="5" id="KW-1185">Reference proteome</keyword>
<dbReference type="InterPro" id="IPR036165">
    <property type="entry name" value="YefM-like_sf"/>
</dbReference>
<comment type="function">
    <text evidence="2">Antitoxin component of a type II toxin-antitoxin (TA) system.</text>
</comment>
<dbReference type="Gene3D" id="3.40.1620.10">
    <property type="entry name" value="YefM-like domain"/>
    <property type="match status" value="1"/>
</dbReference>
<accession>A0A2P7AMU9</accession>
<dbReference type="EMBL" id="PGGN01000005">
    <property type="protein sequence ID" value="PSH55524.1"/>
    <property type="molecule type" value="Genomic_DNA"/>
</dbReference>
<gene>
    <name evidence="4" type="ORF">CU100_21860</name>
</gene>
<organism evidence="4 5">
    <name type="scientific">Phyllobacterium endophyticum</name>
    <dbReference type="NCBI Taxonomy" id="1149773"/>
    <lineage>
        <taxon>Bacteria</taxon>
        <taxon>Pseudomonadati</taxon>
        <taxon>Pseudomonadota</taxon>
        <taxon>Alphaproteobacteria</taxon>
        <taxon>Hyphomicrobiales</taxon>
        <taxon>Phyllobacteriaceae</taxon>
        <taxon>Phyllobacterium</taxon>
    </lineage>
</organism>
<name>A0A2P7AMU9_9HYPH</name>
<feature type="region of interest" description="Disordered" evidence="3">
    <location>
        <begin position="63"/>
        <end position="82"/>
    </location>
</feature>
<dbReference type="NCBIfam" id="TIGR01552">
    <property type="entry name" value="phd_fam"/>
    <property type="match status" value="1"/>
</dbReference>
<dbReference type="Proteomes" id="UP000241158">
    <property type="component" value="Unassembled WGS sequence"/>
</dbReference>
<reference evidence="5" key="1">
    <citation type="submission" date="2017-11" db="EMBL/GenBank/DDBJ databases">
        <authorList>
            <person name="Kuznetsova I."/>
            <person name="Sazanova A."/>
            <person name="Chirak E."/>
            <person name="Safronova V."/>
            <person name="Willems A."/>
        </authorList>
    </citation>
    <scope>NUCLEOTIDE SEQUENCE [LARGE SCALE GENOMIC DNA]</scope>
    <source>
        <strain evidence="5">PEPV15</strain>
    </source>
</reference>
<dbReference type="InterPro" id="IPR006442">
    <property type="entry name" value="Antitoxin_Phd/YefM"/>
</dbReference>
<comment type="similarity">
    <text evidence="1 2">Belongs to the phD/YefM antitoxin family.</text>
</comment>
<dbReference type="Pfam" id="PF02604">
    <property type="entry name" value="PhdYeFM_antitox"/>
    <property type="match status" value="1"/>
</dbReference>
<evidence type="ECO:0000256" key="1">
    <source>
        <dbReference type="ARBA" id="ARBA00009981"/>
    </source>
</evidence>
<comment type="caution">
    <text evidence="4">The sequence shown here is derived from an EMBL/GenBank/DDBJ whole genome shotgun (WGS) entry which is preliminary data.</text>
</comment>
<feature type="compositionally biased region" description="Basic and acidic residues" evidence="3">
    <location>
        <begin position="64"/>
        <end position="82"/>
    </location>
</feature>